<comment type="caution">
    <text evidence="2">The sequence shown here is derived from an EMBL/GenBank/DDBJ whole genome shotgun (WGS) entry which is preliminary data.</text>
</comment>
<evidence type="ECO:0000313" key="3">
    <source>
        <dbReference type="Proteomes" id="UP000241284"/>
    </source>
</evidence>
<dbReference type="AlphaFoldDB" id="A0A2R6B6U9"/>
<reference evidence="2 3" key="1">
    <citation type="submission" date="2017-04" db="EMBL/GenBank/DDBJ databases">
        <title>Novel microbial lineages endemic to geothermal iron-oxide mats fill important gaps in the evolutionary history of Archaea.</title>
        <authorList>
            <person name="Jay Z.J."/>
            <person name="Beam J.P."/>
            <person name="Dlakic M."/>
            <person name="Rusch D.B."/>
            <person name="Kozubal M.A."/>
            <person name="Inskeep W.P."/>
        </authorList>
    </citation>
    <scope>NUCLEOTIDE SEQUENCE [LARGE SCALE GENOMIC DNA]</scope>
    <source>
        <strain evidence="2">ECH_B_2</strain>
    </source>
</reference>
<proteinExistence type="predicted"/>
<sequence length="61" mass="6616">MRGEAYGGLQTQTETWLCTLSGILLKCAASHVFVSYPAPREGRSLLPQPPSLNNSLVERGL</sequence>
<gene>
    <name evidence="2" type="ORF">B9Q06_09425</name>
</gene>
<name>A0A2R6B6U9_9ARCH</name>
<organism evidence="2 3">
    <name type="scientific">Candidatus Marsarchaeota G2 archaeon ECH_B_2</name>
    <dbReference type="NCBI Taxonomy" id="1978160"/>
    <lineage>
        <taxon>Archaea</taxon>
        <taxon>Candidatus Marsarchaeota</taxon>
        <taxon>Candidatus Marsarchaeota group 2</taxon>
    </lineage>
</organism>
<feature type="region of interest" description="Disordered" evidence="1">
    <location>
        <begin position="40"/>
        <end position="61"/>
    </location>
</feature>
<accession>A0A2R6B6U9</accession>
<dbReference type="Proteomes" id="UP000241284">
    <property type="component" value="Unassembled WGS sequence"/>
</dbReference>
<feature type="compositionally biased region" description="Low complexity" evidence="1">
    <location>
        <begin position="51"/>
        <end position="61"/>
    </location>
</feature>
<evidence type="ECO:0000256" key="1">
    <source>
        <dbReference type="SAM" id="MobiDB-lite"/>
    </source>
</evidence>
<protein>
    <submittedName>
        <fullName evidence="2">Uncharacterized protein</fullName>
    </submittedName>
</protein>
<evidence type="ECO:0000313" key="2">
    <source>
        <dbReference type="EMBL" id="PSN94356.1"/>
    </source>
</evidence>
<dbReference type="EMBL" id="NEXH01000026">
    <property type="protein sequence ID" value="PSN94356.1"/>
    <property type="molecule type" value="Genomic_DNA"/>
</dbReference>